<dbReference type="PROSITE" id="PS50164">
    <property type="entry name" value="GIY_YIG"/>
    <property type="match status" value="1"/>
</dbReference>
<keyword evidence="2" id="KW-0378">Hydrolase</keyword>
<dbReference type="Pfam" id="PF01541">
    <property type="entry name" value="GIY-YIG"/>
    <property type="match status" value="1"/>
</dbReference>
<geneLocation type="mitochondrion" evidence="2"/>
<dbReference type="SMART" id="SM00465">
    <property type="entry name" value="GIYc"/>
    <property type="match status" value="1"/>
</dbReference>
<accession>A0A896Z2S3</accession>
<proteinExistence type="predicted"/>
<dbReference type="AlphaFoldDB" id="A0A896Z2S3"/>
<keyword evidence="2" id="KW-0496">Mitochondrion</keyword>
<dbReference type="NCBIfam" id="TIGR01453">
    <property type="entry name" value="grpIintron_endo"/>
    <property type="match status" value="1"/>
</dbReference>
<keyword evidence="2" id="KW-0255">Endonuclease</keyword>
<organism evidence="2">
    <name type="scientific">Coniophora puteana</name>
    <dbReference type="NCBI Taxonomy" id="80637"/>
    <lineage>
        <taxon>Eukaryota</taxon>
        <taxon>Fungi</taxon>
        <taxon>Dikarya</taxon>
        <taxon>Basidiomycota</taxon>
        <taxon>Agaricomycotina</taxon>
        <taxon>Agaricomycetes</taxon>
        <taxon>Agaricomycetidae</taxon>
        <taxon>Boletales</taxon>
        <taxon>Coniophorineae</taxon>
        <taxon>Coniophoraceae</taxon>
        <taxon>Coniophora</taxon>
    </lineage>
</organism>
<dbReference type="InterPro" id="IPR000305">
    <property type="entry name" value="GIY-YIG_endonuc"/>
</dbReference>
<gene>
    <name evidence="2" type="primary">orf330</name>
</gene>
<evidence type="ECO:0000313" key="2">
    <source>
        <dbReference type="EMBL" id="QSE33982.1"/>
    </source>
</evidence>
<name>A0A896Z2S3_9AGAM</name>
<dbReference type="SUPFAM" id="SSF82771">
    <property type="entry name" value="GIY-YIG endonuclease"/>
    <property type="match status" value="1"/>
</dbReference>
<dbReference type="InterPro" id="IPR035901">
    <property type="entry name" value="GIY-YIG_endonuc_sf"/>
</dbReference>
<feature type="domain" description="GIY-YIG" evidence="1">
    <location>
        <begin position="37"/>
        <end position="129"/>
    </location>
</feature>
<reference evidence="2" key="1">
    <citation type="journal article" date="2020" name="Comput. Struct. Biotechnol. J.">
        <title>The mitogenomes of two saprophytic Boletales species (Coniophora) reveals intron dynamics and accumulation of plasmid-derived and non-conserved genes.</title>
        <authorList>
            <person name="Wu P."/>
            <person name="Bao Z."/>
            <person name="Tu W."/>
            <person name="Li L."/>
            <person name="Xiong C."/>
            <person name="Jin X."/>
            <person name="Li P."/>
            <person name="Gui M."/>
            <person name="Huang W."/>
            <person name="Li Q."/>
        </authorList>
    </citation>
    <scope>NUCLEOTIDE SEQUENCE</scope>
</reference>
<dbReference type="Gene3D" id="3.40.1440.10">
    <property type="entry name" value="GIY-YIG endonuclease"/>
    <property type="match status" value="1"/>
</dbReference>
<evidence type="ECO:0000259" key="1">
    <source>
        <dbReference type="PROSITE" id="PS50164"/>
    </source>
</evidence>
<dbReference type="EMBL" id="MT375016">
    <property type="protein sequence ID" value="QSE33982.1"/>
    <property type="molecule type" value="Genomic_DNA"/>
</dbReference>
<dbReference type="InterPro" id="IPR010896">
    <property type="entry name" value="NUMOD1"/>
</dbReference>
<dbReference type="SMART" id="SM00497">
    <property type="entry name" value="IENR1"/>
    <property type="match status" value="2"/>
</dbReference>
<dbReference type="InterPro" id="IPR006350">
    <property type="entry name" value="Intron_endoG1"/>
</dbReference>
<sequence length="330" mass="37969">MMNFKSKEEFLKNWKSYVSKLYNPNTDKGIIIKENKGKSGIYMFINIENNKCYVGQSKDLGNAKGGRLIRYLQKSYLTDQKRGASLIVKALIKYGYNNFLLAVLEYCPIEQLDEREQYWIDLLQPDYNILKIAKSSSGYKHTQERLEKMRGNRPHFTPSAEHRTKIGISAKTRVYDNTFKDNISERNGFTVYVYDTNGNLIGTYSSINRLKEAYNIKLHHNTLIKYIAKGKLFDGYRFSFTPLSKDDFNIQALDSLPPPLKGGTANKNKAKKIKLTNLNDSNFSISLDSLSSAAAYIKKIDGASDRVTMRNYLNTNKKYRKSWIITEIDS</sequence>
<keyword evidence="2" id="KW-0540">Nuclease</keyword>
<dbReference type="CDD" id="cd10445">
    <property type="entry name" value="GIY-YIG_bI1_like"/>
    <property type="match status" value="1"/>
</dbReference>
<dbReference type="GO" id="GO:0004519">
    <property type="term" value="F:endonuclease activity"/>
    <property type="evidence" value="ECO:0007669"/>
    <property type="project" value="UniProtKB-KW"/>
</dbReference>
<dbReference type="Pfam" id="PF07453">
    <property type="entry name" value="NUMOD1"/>
    <property type="match status" value="1"/>
</dbReference>
<protein>
    <submittedName>
        <fullName evidence="2">GIY-YIG endonuclease</fullName>
    </submittedName>
</protein>
<dbReference type="InterPro" id="IPR003647">
    <property type="entry name" value="Intron_nuc_1_rpt"/>
</dbReference>